<reference evidence="2 4" key="1">
    <citation type="journal article" date="2018" name="Elife">
        <title>Discovery and characterization of a prevalent human gut bacterial enzyme sufficient for the inactivation of a family of plant toxins.</title>
        <authorList>
            <person name="Koppel N."/>
            <person name="Bisanz J.E."/>
            <person name="Pandelia M.E."/>
            <person name="Turnbaugh P.J."/>
            <person name="Balskus E.P."/>
        </authorList>
    </citation>
    <scope>NUCLEOTIDE SEQUENCE [LARGE SCALE GENOMIC DNA]</scope>
    <source>
        <strain evidence="2 4">DSM 16107</strain>
    </source>
</reference>
<name>A0A3N0IUD1_9ACTN</name>
<dbReference type="Proteomes" id="UP000270112">
    <property type="component" value="Unassembled WGS sequence"/>
</dbReference>
<keyword evidence="1" id="KW-0812">Transmembrane</keyword>
<dbReference type="AlphaFoldDB" id="A0A3N0IUD1"/>
<reference evidence="5" key="2">
    <citation type="submission" date="2018-05" db="EMBL/GenBank/DDBJ databases">
        <title>Genome Sequencing of selected type strains of the family Eggerthellaceae.</title>
        <authorList>
            <person name="Danylec N."/>
            <person name="Stoll D.A."/>
            <person name="Doetsch A."/>
            <person name="Huch M."/>
        </authorList>
    </citation>
    <scope>NUCLEOTIDE SEQUENCE [LARGE SCALE GENOMIC DNA]</scope>
    <source>
        <strain evidence="5">DSM 16107</strain>
    </source>
</reference>
<evidence type="ECO:0000313" key="4">
    <source>
        <dbReference type="Proteomes" id="UP000253817"/>
    </source>
</evidence>
<reference evidence="3" key="3">
    <citation type="journal article" date="2019" name="Microbiol. Resour. Announc.">
        <title>Draft Genome Sequences of Type Strains of Gordonibacter faecihominis, Paraeggerthella hongkongensis, Parvibacter caecicola,Slackia equolifaciens, Slackia faecicanis, and Slackia isoflavoniconvertens.</title>
        <authorList>
            <person name="Danylec N."/>
            <person name="Stoll D.A."/>
            <person name="Dotsch A."/>
            <person name="Huch M."/>
        </authorList>
    </citation>
    <scope>NUCLEOTIDE SEQUENCE</scope>
    <source>
        <strain evidence="3">DSM 16107</strain>
    </source>
</reference>
<dbReference type="RefSeq" id="WP_114547498.1">
    <property type="nucleotide sequence ID" value="NZ_PPTT01000032.1"/>
</dbReference>
<proteinExistence type="predicted"/>
<feature type="transmembrane region" description="Helical" evidence="1">
    <location>
        <begin position="36"/>
        <end position="55"/>
    </location>
</feature>
<dbReference type="Proteomes" id="UP000253817">
    <property type="component" value="Unassembled WGS sequence"/>
</dbReference>
<gene>
    <name evidence="2" type="ORF">C1876_14835</name>
    <name evidence="3" type="ORF">DMP09_16140</name>
</gene>
<dbReference type="EMBL" id="PPTT01000032">
    <property type="protein sequence ID" value="RDB66098.1"/>
    <property type="molecule type" value="Genomic_DNA"/>
</dbReference>
<keyword evidence="1" id="KW-0472">Membrane</keyword>
<organism evidence="3 5">
    <name type="scientific">Eggerthella sinensis</name>
    <dbReference type="NCBI Taxonomy" id="242230"/>
    <lineage>
        <taxon>Bacteria</taxon>
        <taxon>Bacillati</taxon>
        <taxon>Actinomycetota</taxon>
        <taxon>Coriobacteriia</taxon>
        <taxon>Eggerthellales</taxon>
        <taxon>Eggerthellaceae</taxon>
        <taxon>Eggerthella</taxon>
    </lineage>
</organism>
<evidence type="ECO:0000256" key="1">
    <source>
        <dbReference type="SAM" id="Phobius"/>
    </source>
</evidence>
<evidence type="ECO:0000313" key="5">
    <source>
        <dbReference type="Proteomes" id="UP000270112"/>
    </source>
</evidence>
<dbReference type="OrthoDB" id="3197290at2"/>
<evidence type="ECO:0000313" key="3">
    <source>
        <dbReference type="EMBL" id="RNM40050.1"/>
    </source>
</evidence>
<dbReference type="EMBL" id="QICC01000112">
    <property type="protein sequence ID" value="RNM40050.1"/>
    <property type="molecule type" value="Genomic_DNA"/>
</dbReference>
<keyword evidence="4" id="KW-1185">Reference proteome</keyword>
<keyword evidence="1" id="KW-1133">Transmembrane helix</keyword>
<sequence>MLFKSRRNEYVDTEGPVRYLDGSGLERPLDMPKPQIAVMIGFVVVAALIGGYLLFTIMDNVQGGAARAQASLEENLTREVPYDLPALTSYMSLSDEEIKQAVADAGYTVIDRGSLQEDPEAPLELIKLPADVSELDAAVLYQKGLAKLSASEAALLLNGSWTLDTDREDGTTMVLHYADFASGSIDAALDGAMAAEGFDPATIPDGGSGVDEVGNTYKSGTIDVDGTSYAWQVSAVPLSDKYDISGLPDTSVYVGIRLSA</sequence>
<accession>A0A3N0IUD1</accession>
<evidence type="ECO:0000313" key="2">
    <source>
        <dbReference type="EMBL" id="RDB66098.1"/>
    </source>
</evidence>
<comment type="caution">
    <text evidence="3">The sequence shown here is derived from an EMBL/GenBank/DDBJ whole genome shotgun (WGS) entry which is preliminary data.</text>
</comment>
<protein>
    <submittedName>
        <fullName evidence="3">Teichoic acid transporter</fullName>
    </submittedName>
</protein>